<keyword evidence="2" id="KW-0320">Glycogen biosynthesis</keyword>
<sequence length="369" mass="41954">MGMKGFVGVINLDHELDQLNELTYFRCGAAVPFGGRYRLIDFALSNMMYAGMEDIALFVRRKYRSLMDHLGEGRPWDLDRKRGGLFILPPDWHDPTDTSLGDLQHIHNNMDYFHRSSGDIVVNSGTQHVNKVDFNEVYKYHKEKGADVTVVYKKIAELEPEHGPCRRVEVDENGYVSGFHHERDHSNVYLEIFIMDKELYLDQVRYSIAHGKSYFFRDVIQHNPNGLKIAAYEYTGYNAVINSVESYYKNSLALLNPDNYMKLFHEKPVQTKIKYEAPTKYLESAKVTNSLLANGCIIGGEVENSILFRGVKVEKGARVVNSVILQKCTIEAGAVLENVILDKDVRISGDRTLIGDVIKPYVTAKSTSV</sequence>
<evidence type="ECO:0000259" key="4">
    <source>
        <dbReference type="Pfam" id="PF24894"/>
    </source>
</evidence>
<comment type="caution">
    <text evidence="5">The sequence shown here is derived from an EMBL/GenBank/DDBJ whole genome shotgun (WGS) entry which is preliminary data.</text>
</comment>
<evidence type="ECO:0000313" key="5">
    <source>
        <dbReference type="EMBL" id="ODP27562.1"/>
    </source>
</evidence>
<proteinExistence type="inferred from homology"/>
<dbReference type="InterPro" id="IPR029044">
    <property type="entry name" value="Nucleotide-diphossugar_trans"/>
</dbReference>
<evidence type="ECO:0000313" key="6">
    <source>
        <dbReference type="Proteomes" id="UP000094578"/>
    </source>
</evidence>
<evidence type="ECO:0000256" key="1">
    <source>
        <dbReference type="ARBA" id="ARBA00010443"/>
    </source>
</evidence>
<dbReference type="PANTHER" id="PTHR43523">
    <property type="entry name" value="GLUCOSE-1-PHOSPHATE ADENYLYLTRANSFERASE-RELATED"/>
    <property type="match status" value="1"/>
</dbReference>
<dbReference type="InterPro" id="IPR011831">
    <property type="entry name" value="ADP-Glc_PPase"/>
</dbReference>
<keyword evidence="6" id="KW-1185">Reference proteome</keyword>
<dbReference type="CDD" id="cd02508">
    <property type="entry name" value="ADP_Glucose_PP"/>
    <property type="match status" value="1"/>
</dbReference>
<comment type="similarity">
    <text evidence="1">Belongs to the bacterial/plant glucose-1-phosphate adenylyltransferase family.</text>
</comment>
<accession>A0A1E3L193</accession>
<dbReference type="Pfam" id="PF24894">
    <property type="entry name" value="Hexapep_GlmU"/>
    <property type="match status" value="1"/>
</dbReference>
<gene>
    <name evidence="5" type="ORF">PTI45_03017</name>
</gene>
<dbReference type="CDD" id="cd04651">
    <property type="entry name" value="LbH_G1P_AT_C"/>
    <property type="match status" value="1"/>
</dbReference>
<dbReference type="GO" id="GO:0005978">
    <property type="term" value="P:glycogen biosynthetic process"/>
    <property type="evidence" value="ECO:0007669"/>
    <property type="project" value="UniProtKB-KW"/>
</dbReference>
<dbReference type="InterPro" id="IPR011004">
    <property type="entry name" value="Trimer_LpxA-like_sf"/>
</dbReference>
<feature type="domain" description="Nucleotidyl transferase" evidence="3">
    <location>
        <begin position="18"/>
        <end position="157"/>
    </location>
</feature>
<keyword evidence="5" id="KW-0808">Transferase</keyword>
<reference evidence="5 6" key="1">
    <citation type="submission" date="2016-08" db="EMBL/GenBank/DDBJ databases">
        <title>Genome sequencing of Paenibacillus sp. TI45-13ar, isolated from Korean traditional nuruk.</title>
        <authorList>
            <person name="Kim S.-J."/>
        </authorList>
    </citation>
    <scope>NUCLEOTIDE SEQUENCE [LARGE SCALE GENOMIC DNA]</scope>
    <source>
        <strain evidence="5 6">TI45-13ar</strain>
    </source>
</reference>
<dbReference type="InterPro" id="IPR056818">
    <property type="entry name" value="GlmU/GlgC-like_hexapep"/>
</dbReference>
<dbReference type="Pfam" id="PF00483">
    <property type="entry name" value="NTP_transferase"/>
    <property type="match status" value="1"/>
</dbReference>
<dbReference type="AlphaFoldDB" id="A0A1E3L193"/>
<dbReference type="InterPro" id="IPR005835">
    <property type="entry name" value="NTP_transferase_dom"/>
</dbReference>
<protein>
    <submittedName>
        <fullName evidence="5">Glucose-1-phosphate adenylyltransferase</fullName>
        <ecNumber evidence="5">2.7.7.27</ecNumber>
    </submittedName>
</protein>
<dbReference type="Gene3D" id="2.160.10.10">
    <property type="entry name" value="Hexapeptide repeat proteins"/>
    <property type="match status" value="1"/>
</dbReference>
<dbReference type="Proteomes" id="UP000094578">
    <property type="component" value="Unassembled WGS sequence"/>
</dbReference>
<dbReference type="EC" id="2.7.7.27" evidence="5"/>
<organism evidence="5 6">
    <name type="scientific">Paenibacillus nuruki</name>
    <dbReference type="NCBI Taxonomy" id="1886670"/>
    <lineage>
        <taxon>Bacteria</taxon>
        <taxon>Bacillati</taxon>
        <taxon>Bacillota</taxon>
        <taxon>Bacilli</taxon>
        <taxon>Bacillales</taxon>
        <taxon>Paenibacillaceae</taxon>
        <taxon>Paenibacillus</taxon>
    </lineage>
</organism>
<dbReference type="PATRIC" id="fig|1886670.3.peg.3065"/>
<dbReference type="SUPFAM" id="SSF53448">
    <property type="entry name" value="Nucleotide-diphospho-sugar transferases"/>
    <property type="match status" value="1"/>
</dbReference>
<evidence type="ECO:0000259" key="3">
    <source>
        <dbReference type="Pfam" id="PF00483"/>
    </source>
</evidence>
<dbReference type="SUPFAM" id="SSF51161">
    <property type="entry name" value="Trimeric LpxA-like enzymes"/>
    <property type="match status" value="1"/>
</dbReference>
<dbReference type="EMBL" id="MDER01000051">
    <property type="protein sequence ID" value="ODP27562.1"/>
    <property type="molecule type" value="Genomic_DNA"/>
</dbReference>
<keyword evidence="5" id="KW-0548">Nucleotidyltransferase</keyword>
<dbReference type="NCBIfam" id="TIGR02092">
    <property type="entry name" value="glgD"/>
    <property type="match status" value="1"/>
</dbReference>
<feature type="domain" description="Glucose-1-phosphate adenylyltransferase/Bifunctional protein GlmU-like C-terminal hexapeptide" evidence="4">
    <location>
        <begin position="284"/>
        <end position="350"/>
    </location>
</feature>
<dbReference type="PANTHER" id="PTHR43523:SF6">
    <property type="entry name" value="GLYCOGEN BIOSYNTHESIS PROTEIN GLGD"/>
    <property type="match status" value="1"/>
</dbReference>
<name>A0A1E3L193_9BACL</name>
<dbReference type="InterPro" id="IPR011832">
    <property type="entry name" value="GlgDAde_trans"/>
</dbReference>
<dbReference type="GO" id="GO:0008878">
    <property type="term" value="F:glucose-1-phosphate adenylyltransferase activity"/>
    <property type="evidence" value="ECO:0007669"/>
    <property type="project" value="UniProtKB-EC"/>
</dbReference>
<dbReference type="STRING" id="1886670.PTI45_03017"/>
<dbReference type="Gene3D" id="3.90.550.10">
    <property type="entry name" value="Spore Coat Polysaccharide Biosynthesis Protein SpsA, Chain A"/>
    <property type="match status" value="1"/>
</dbReference>
<evidence type="ECO:0000256" key="2">
    <source>
        <dbReference type="ARBA" id="ARBA00023056"/>
    </source>
</evidence>